<dbReference type="SUPFAM" id="SSF69118">
    <property type="entry name" value="AhpD-like"/>
    <property type="match status" value="1"/>
</dbReference>
<organism evidence="2 3">
    <name type="scientific">Pseudonocardia acidicola</name>
    <dbReference type="NCBI Taxonomy" id="2724939"/>
    <lineage>
        <taxon>Bacteria</taxon>
        <taxon>Bacillati</taxon>
        <taxon>Actinomycetota</taxon>
        <taxon>Actinomycetes</taxon>
        <taxon>Pseudonocardiales</taxon>
        <taxon>Pseudonocardiaceae</taxon>
        <taxon>Pseudonocardia</taxon>
    </lineage>
</organism>
<dbReference type="RefSeq" id="WP_169381370.1">
    <property type="nucleotide sequence ID" value="NZ_JAAXLA010000017.1"/>
</dbReference>
<proteinExistence type="predicted"/>
<dbReference type="Gene3D" id="1.20.1290.10">
    <property type="entry name" value="AhpD-like"/>
    <property type="match status" value="1"/>
</dbReference>
<gene>
    <name evidence="2" type="ORF">HF526_11445</name>
</gene>
<evidence type="ECO:0000313" key="2">
    <source>
        <dbReference type="EMBL" id="NMH97920.1"/>
    </source>
</evidence>
<accession>A0ABX1S9Z0</accession>
<feature type="domain" description="Carboxymuconolactone decarboxylase-like" evidence="1">
    <location>
        <begin position="21"/>
        <end position="98"/>
    </location>
</feature>
<dbReference type="InterPro" id="IPR029032">
    <property type="entry name" value="AhpD-like"/>
</dbReference>
<dbReference type="Pfam" id="PF02627">
    <property type="entry name" value="CMD"/>
    <property type="match status" value="1"/>
</dbReference>
<reference evidence="2 3" key="1">
    <citation type="submission" date="2020-04" db="EMBL/GenBank/DDBJ databases">
        <authorList>
            <person name="Klaysubun C."/>
            <person name="Duangmal K."/>
            <person name="Lipun K."/>
        </authorList>
    </citation>
    <scope>NUCLEOTIDE SEQUENCE [LARGE SCALE GENOMIC DNA]</scope>
    <source>
        <strain evidence="2 3">K10HN5</strain>
    </source>
</reference>
<dbReference type="EMBL" id="JAAXLA010000017">
    <property type="protein sequence ID" value="NMH97920.1"/>
    <property type="molecule type" value="Genomic_DNA"/>
</dbReference>
<evidence type="ECO:0000259" key="1">
    <source>
        <dbReference type="Pfam" id="PF02627"/>
    </source>
</evidence>
<sequence>MTAEAAPQDTLNSVAQGDAPVLERLISMNLDSLKDSGLDARTYFLTRLAALVAMDAAPVSYLINLGLAADAGVTIEEAQGTLVAIAPVVGSARVASAAGKILRAFGLAVAATEAAAEEEA</sequence>
<protein>
    <submittedName>
        <fullName evidence="2">Carboxymuconolactone decarboxylase family protein</fullName>
    </submittedName>
</protein>
<dbReference type="Proteomes" id="UP000820669">
    <property type="component" value="Unassembled WGS sequence"/>
</dbReference>
<dbReference type="InterPro" id="IPR003779">
    <property type="entry name" value="CMD-like"/>
</dbReference>
<comment type="caution">
    <text evidence="2">The sequence shown here is derived from an EMBL/GenBank/DDBJ whole genome shotgun (WGS) entry which is preliminary data.</text>
</comment>
<evidence type="ECO:0000313" key="3">
    <source>
        <dbReference type="Proteomes" id="UP000820669"/>
    </source>
</evidence>
<keyword evidence="3" id="KW-1185">Reference proteome</keyword>
<name>A0ABX1S9Z0_9PSEU</name>